<evidence type="ECO:0000256" key="6">
    <source>
        <dbReference type="SAM" id="MobiDB-lite"/>
    </source>
</evidence>
<comment type="caution">
    <text evidence="9">The sequence shown here is derived from an EMBL/GenBank/DDBJ whole genome shotgun (WGS) entry which is preliminary data.</text>
</comment>
<dbReference type="Pfam" id="PF00271">
    <property type="entry name" value="Helicase_C"/>
    <property type="match status" value="1"/>
</dbReference>
<dbReference type="PANTHER" id="PTHR13710">
    <property type="entry name" value="DNA HELICASE RECQ FAMILY MEMBER"/>
    <property type="match status" value="1"/>
</dbReference>
<feature type="region of interest" description="Disordered" evidence="6">
    <location>
        <begin position="1371"/>
        <end position="1405"/>
    </location>
</feature>
<dbReference type="SMART" id="SM00490">
    <property type="entry name" value="HELICc"/>
    <property type="match status" value="1"/>
</dbReference>
<reference evidence="9 10" key="1">
    <citation type="submission" date="2014-02" db="EMBL/GenBank/DDBJ databases">
        <title>The genome sequence of the entomopathogenic fungus Metarhizium robertsii ARSEF 2575.</title>
        <authorList>
            <person name="Giuliano Garisto Donzelli B."/>
            <person name="Roe B.A."/>
            <person name="Macmil S.L."/>
            <person name="Krasnoff S.B."/>
            <person name="Gibson D.M."/>
        </authorList>
    </citation>
    <scope>NUCLEOTIDE SEQUENCE [LARGE SCALE GENOMIC DNA]</scope>
    <source>
        <strain evidence="9 10">ARSEF 2575</strain>
    </source>
</reference>
<evidence type="ECO:0000313" key="10">
    <source>
        <dbReference type="Proteomes" id="UP000030151"/>
    </source>
</evidence>
<dbReference type="InterPro" id="IPR013087">
    <property type="entry name" value="Znf_C2H2_type"/>
</dbReference>
<feature type="region of interest" description="Disordered" evidence="6">
    <location>
        <begin position="833"/>
        <end position="864"/>
    </location>
</feature>
<proteinExistence type="inferred from homology"/>
<feature type="region of interest" description="Disordered" evidence="6">
    <location>
        <begin position="1500"/>
        <end position="1539"/>
    </location>
</feature>
<dbReference type="Pfam" id="PF12013">
    <property type="entry name" value="OrsD"/>
    <property type="match status" value="2"/>
</dbReference>
<evidence type="ECO:0000259" key="8">
    <source>
        <dbReference type="PROSITE" id="PS51194"/>
    </source>
</evidence>
<evidence type="ECO:0000256" key="3">
    <source>
        <dbReference type="ARBA" id="ARBA00022840"/>
    </source>
</evidence>
<dbReference type="GO" id="GO:0005694">
    <property type="term" value="C:chromosome"/>
    <property type="evidence" value="ECO:0007669"/>
    <property type="project" value="TreeGrafter"/>
</dbReference>
<feature type="compositionally biased region" description="Acidic residues" evidence="6">
    <location>
        <begin position="251"/>
        <end position="268"/>
    </location>
</feature>
<name>A0A014QPV2_9HYPO</name>
<evidence type="ECO:0000256" key="2">
    <source>
        <dbReference type="ARBA" id="ARBA00022741"/>
    </source>
</evidence>
<dbReference type="Pfam" id="PF00270">
    <property type="entry name" value="DEAD"/>
    <property type="match status" value="1"/>
</dbReference>
<evidence type="ECO:0000256" key="4">
    <source>
        <dbReference type="ARBA" id="ARBA00034617"/>
    </source>
</evidence>
<dbReference type="InterPro" id="IPR011545">
    <property type="entry name" value="DEAD/DEAH_box_helicase_dom"/>
</dbReference>
<dbReference type="PANTHER" id="PTHR13710:SF154">
    <property type="entry name" value="RECQ HELICASE, PUTATIVE (AFU_ORTHOLOGUE AFUA_6G14720)-RELATED"/>
    <property type="match status" value="1"/>
</dbReference>
<keyword evidence="9" id="KW-0347">Helicase</keyword>
<dbReference type="OrthoDB" id="4952953at2759"/>
<dbReference type="SMART" id="SM00487">
    <property type="entry name" value="DEXDc"/>
    <property type="match status" value="1"/>
</dbReference>
<dbReference type="GO" id="GO:0043138">
    <property type="term" value="F:3'-5' DNA helicase activity"/>
    <property type="evidence" value="ECO:0007669"/>
    <property type="project" value="UniProtKB-EC"/>
</dbReference>
<dbReference type="Gene3D" id="3.40.50.300">
    <property type="entry name" value="P-loop containing nucleotide triphosphate hydrolases"/>
    <property type="match status" value="2"/>
</dbReference>
<dbReference type="GO" id="GO:0000724">
    <property type="term" value="P:double-strand break repair via homologous recombination"/>
    <property type="evidence" value="ECO:0007669"/>
    <property type="project" value="TreeGrafter"/>
</dbReference>
<dbReference type="SMART" id="SM00355">
    <property type="entry name" value="ZnF_C2H2"/>
    <property type="match status" value="3"/>
</dbReference>
<dbReference type="InterPro" id="IPR014001">
    <property type="entry name" value="Helicase_ATP-bd"/>
</dbReference>
<feature type="region of interest" description="Disordered" evidence="6">
    <location>
        <begin position="1424"/>
        <end position="1454"/>
    </location>
</feature>
<feature type="compositionally biased region" description="Basic residues" evidence="6">
    <location>
        <begin position="1507"/>
        <end position="1520"/>
    </location>
</feature>
<evidence type="ECO:0000256" key="1">
    <source>
        <dbReference type="ARBA" id="ARBA00005446"/>
    </source>
</evidence>
<dbReference type="GO" id="GO:0009378">
    <property type="term" value="F:four-way junction helicase activity"/>
    <property type="evidence" value="ECO:0007669"/>
    <property type="project" value="TreeGrafter"/>
</dbReference>
<comment type="similarity">
    <text evidence="1">Belongs to the helicase family. RecQ subfamily.</text>
</comment>
<dbReference type="InterPro" id="IPR022698">
    <property type="entry name" value="OrsD"/>
</dbReference>
<dbReference type="HOGENOM" id="CLU_000706_0_0_1"/>
<keyword evidence="9" id="KW-0378">Hydrolase</keyword>
<dbReference type="EC" id="5.6.2.4" evidence="5"/>
<feature type="domain" description="Helicase ATP-binding" evidence="7">
    <location>
        <begin position="2038"/>
        <end position="2195"/>
    </location>
</feature>
<keyword evidence="2" id="KW-0547">Nucleotide-binding</keyword>
<feature type="compositionally biased region" description="Low complexity" evidence="6">
    <location>
        <begin position="279"/>
        <end position="288"/>
    </location>
</feature>
<dbReference type="GO" id="GO:0005737">
    <property type="term" value="C:cytoplasm"/>
    <property type="evidence" value="ECO:0007669"/>
    <property type="project" value="TreeGrafter"/>
</dbReference>
<feature type="region of interest" description="Disordered" evidence="6">
    <location>
        <begin position="1144"/>
        <end position="1177"/>
    </location>
</feature>
<feature type="compositionally biased region" description="Basic and acidic residues" evidence="6">
    <location>
        <begin position="291"/>
        <end position="328"/>
    </location>
</feature>
<protein>
    <recommendedName>
        <fullName evidence="5">DNA 3'-5' helicase</fullName>
        <ecNumber evidence="5">5.6.2.4</ecNumber>
    </recommendedName>
</protein>
<sequence length="2657" mass="303009">MSLPTLRPPNMPQQSPIRLPTPPPTSSPHKPLCAGPPEQSPPPLIPMREYDDVLLAQEAAEDSRLQARASRMWRESQEYSCAEDNETTPWLQHTRWPERFRNRPLDIITASSRLPARGCYEQNEDFTLGSWGGIPLRSSAAVEARIRVLMRAVDDMFDRAEATLACTSYQSRCWLTSYRNGVFQNRPLRVMPSSTGRQYKSKWKRFICYIFRALELGPRRLREVHNMVLRGDDIKMMNHIVNLASQVVEREDVDDEDCEDDAENNAENDSDKSSDYSDCDSNYDSGSDSDCEGHGDGRVHDQSNIRFADEDGEGEMRNNGEDTKDGHAPYHDASQYIFRLPHGTRLELSEAVFQLSMMFWTYQCQDGVMDSSAIVHFTAVMGIHRSSLAYRDAYSFTPDLAALIWVGRLLFLEYSLPRYSYDTLVYPWPARHTYSSQPERLEAIRKKYMLRGCYSPLSELIELKAFGKSIVRREGVRGTLTWAPDGRSFTIGDGKVVRLSEFCATYRAAITRVEELVTEMMLGWDPTVDLSAIRDDLTCRFPGWCFLDKPENHLSGTYKAMSRRAWSSSFRGKALAKAGHWLPDSCLAYLQTGAELSTKAFSAVHITAGLPGRGTEMTTIRLRNTKLAIRNLFIREGRAIIVISYTKARSSNNHAFYIVRYLPDDLGLSVVVYLAYIRPFLDFLANQLGLPHYHSNEFLFLDPKHKERHLSTTQATESLRDLTRTLQTPWTISLYRQASIAIAKRHISELIKERNFYYPSDANTSIRMIAAGVGHRPRMLLTAYAIDTALPTRLQPELLEMYRQLSTLWQNWNSQYYDQYCAAKCSGVTENAAGQPADRKQSLENNTQSNIRGQKKRGFRDLSSEACRKKSKVVSTSATGHEDNLTTQASVEEFPKGFIYNREYQILICVACESVVSPGKRSFYHHLNRHRILGPVCKAYMERFSTLQLTPLKELPRPQLIVPAISHLRVYRAFRCNICRYLTTRWALSLDHMPRHKLGVSPMQAWKMGKICKCYVQTFSLKSKALNSMDLDKLVYNMMGEQLRGTIELLSTYDLRGAEELRQQRPHRRRPCEIIDGLTEYGGFICMCDVERCDFVTTRLELMHDHMPRHGRTASQNREGSPLWEACRLQTYLTAKGRIDYFTVKGSSDSGRDSNNDNTPPLGRGIAQPPLYTGPPPSAAEETLFDGLRGDLREAARDLEDKAAVVEDAGRDRADRQPWLVHTGFPTHLRGLLNTEIWSSFKLPKKKNMLFQSGRTKVEEKTDDHGIDVAGDDGEDEGEEEDLRRILTAADALFESAYTLVSDRSPNRKMTQQRAQILSDFAWGAGKKGKDTAFRRFKNPSSLAEYFRTMKQLLVYYYRVVYCEDGHFSRPQEVGREEDDNDDEEADEDGHAHATEAVIFPQDVIEPTGEQQEAMTEMFRALREEDHQGTRGGLGEERRRKDGNSNDGKNHYYDHHDSRLACAIRRFYIGLICHEVGSVPFRSPVISFCAMLSRGTHKDKSYYERERRRKRETKSRRSVKNGKSDGEAKPPPGQEQFGVWAKPGNYTSNLSKLVWVAQLLIFETACFYKRHQEEDIPATLEKICRDFMHQKRETAFGYILQWRLYLRTVAQAAITSDQARWSLDGQEIDFRGIKLRMEHVPQLVVSEYRRARSLLYDKLMFGAKDVPSIEAWMLHDDLDAEDHGGSWLTDERNAEYLRGTQDALLRQVEQRADLRQAFVRDDQGRTGGKTLCSQAMAVYECEAQEFLKSMITLLHVPPAPPLRAPELLTTTYANGGGRRRSMLIWEKMLFMYVRYHKSQEQTEEERDNIRFVPSRIADLLVTFLAIVQPLRQTFLRQARPRALLSTYLWSTLDGDVWRDDLVSKYLSQACLRAEVPEFKVAWWRQAAASITKEKFTPKEQANFNMEDVTASEVIDEEELLVDLAVASNHAFKTFNQMYAGSSTLVMNTPLHRAHRASRSWRELFRIDEHLSREEAAGDGGKRMRSGTDMDMVQMCKRTKLRTRPLGKVSDLEAVARALYNNPSLRFRRPGQRNAMLATMGRHAAEQVVVVLATGSGKTLIAMVGAALDGAGTTIVVLPAVALRENMLDRLGKVGIKTIVWEPGQLKSAPLVIVSAEAACTITFLDYAQRLQSRQRLDRVIIDECHLTITAAYRKSMKKLGSYVRQIATQTVWMTATLPPSLESVFIQQNRLVQPRMVRESTNRANIRYIVQRFKGLDGLCSRAAELVRVLIGRITDRVRDEDGDDDIVGNSHKTNSNGKVTGGRMSRIIVYCQTLDLMEELAKELDCPMYTGDEETMSDGEKDLAIEKWRGSSGSPVIVATAALGVGFDYPEVRWVVHAGAPRSMTAFSQESGRAGRDNKPAESITLISEAWQPRRAGQEPKDLDEEMMQLYLTQQHCSRAVMSQFLDKRSDWRWCMEGEDELCAVCPRPHAERRPANLELGLPSPKIPQPATTDEGSDEDNVEGEDKWEIVAARDMVYTGPDEVLRQARVHNEVLRRFEEDLEIMRGCCLLCRVREGRPFDHSATSCGHRWPWIKAKKKVIQACEKEGKQWMEDFTACFMCYLPQTICRRADPEAEPGVDGEEGLRECRFRDMIMPLCYGAFFQAGLRALIKKHFPHQTFRDVDEYMRWLGKSATLGDIECVQAVSVAAKLLDEFR</sequence>
<feature type="region of interest" description="Disordered" evidence="6">
    <location>
        <begin position="2437"/>
        <end position="2465"/>
    </location>
</feature>
<feature type="compositionally biased region" description="Pro residues" evidence="6">
    <location>
        <begin position="1"/>
        <end position="11"/>
    </location>
</feature>
<dbReference type="SUPFAM" id="SSF52540">
    <property type="entry name" value="P-loop containing nucleoside triphosphate hydrolases"/>
    <property type="match status" value="1"/>
</dbReference>
<organism evidence="9 10">
    <name type="scientific">Metarhizium robertsii</name>
    <dbReference type="NCBI Taxonomy" id="568076"/>
    <lineage>
        <taxon>Eukaryota</taxon>
        <taxon>Fungi</taxon>
        <taxon>Dikarya</taxon>
        <taxon>Ascomycota</taxon>
        <taxon>Pezizomycotina</taxon>
        <taxon>Sordariomycetes</taxon>
        <taxon>Hypocreomycetidae</taxon>
        <taxon>Hypocreales</taxon>
        <taxon>Clavicipitaceae</taxon>
        <taxon>Metarhizium</taxon>
    </lineage>
</organism>
<dbReference type="GO" id="GO:0003676">
    <property type="term" value="F:nucleic acid binding"/>
    <property type="evidence" value="ECO:0007669"/>
    <property type="project" value="InterPro"/>
</dbReference>
<dbReference type="Proteomes" id="UP000030151">
    <property type="component" value="Unassembled WGS sequence"/>
</dbReference>
<feature type="domain" description="Helicase C-terminal" evidence="8">
    <location>
        <begin position="2253"/>
        <end position="2410"/>
    </location>
</feature>
<dbReference type="InterPro" id="IPR027417">
    <property type="entry name" value="P-loop_NTPase"/>
</dbReference>
<dbReference type="PROSITE" id="PS51192">
    <property type="entry name" value="HELICASE_ATP_BIND_1"/>
    <property type="match status" value="1"/>
</dbReference>
<feature type="region of interest" description="Disordered" evidence="6">
    <location>
        <begin position="251"/>
        <end position="328"/>
    </location>
</feature>
<dbReference type="EMBL" id="JELW01000194">
    <property type="protein sequence ID" value="EXU94650.1"/>
    <property type="molecule type" value="Genomic_DNA"/>
</dbReference>
<feature type="region of interest" description="Disordered" evidence="6">
    <location>
        <begin position="1"/>
        <end position="46"/>
    </location>
</feature>
<evidence type="ECO:0000256" key="5">
    <source>
        <dbReference type="ARBA" id="ARBA00034808"/>
    </source>
</evidence>
<feature type="compositionally biased region" description="Polar residues" evidence="6">
    <location>
        <begin position="843"/>
        <end position="852"/>
    </location>
</feature>
<accession>A0A014QPV2</accession>
<comment type="catalytic activity">
    <reaction evidence="4">
        <text>Couples ATP hydrolysis with the unwinding of duplex DNA by translocating in the 3'-5' direction.</text>
        <dbReference type="EC" id="5.6.2.4"/>
    </reaction>
</comment>
<feature type="region of interest" description="Disordered" evidence="6">
    <location>
        <begin position="1255"/>
        <end position="1278"/>
    </location>
</feature>
<evidence type="ECO:0000259" key="7">
    <source>
        <dbReference type="PROSITE" id="PS51192"/>
    </source>
</evidence>
<gene>
    <name evidence="9" type="ORF">X797_012277</name>
</gene>
<dbReference type="InterPro" id="IPR001650">
    <property type="entry name" value="Helicase_C-like"/>
</dbReference>
<feature type="compositionally biased region" description="Acidic residues" evidence="6">
    <location>
        <begin position="1376"/>
        <end position="1388"/>
    </location>
</feature>
<dbReference type="eggNOG" id="KOG0351">
    <property type="taxonomic scope" value="Eukaryota"/>
</dbReference>
<evidence type="ECO:0000313" key="9">
    <source>
        <dbReference type="EMBL" id="EXU94650.1"/>
    </source>
</evidence>
<keyword evidence="3" id="KW-0067">ATP-binding</keyword>
<dbReference type="GO" id="GO:0005524">
    <property type="term" value="F:ATP binding"/>
    <property type="evidence" value="ECO:0007669"/>
    <property type="project" value="UniProtKB-KW"/>
</dbReference>
<dbReference type="PROSITE" id="PS51194">
    <property type="entry name" value="HELICASE_CTER"/>
    <property type="match status" value="1"/>
</dbReference>
<feature type="compositionally biased region" description="Basic and acidic residues" evidence="6">
    <location>
        <begin position="1256"/>
        <end position="1267"/>
    </location>
</feature>